<evidence type="ECO:0000256" key="1">
    <source>
        <dbReference type="SAM" id="MobiDB-lite"/>
    </source>
</evidence>
<accession>A0ABV3GZC1</accession>
<sequence>MSKIKSRMRAVQGWVTLYFGRATGNRYLESKGMAGRTRNNLRQRSGKIRKMLKR</sequence>
<dbReference type="EMBL" id="JBFARM010000003">
    <property type="protein sequence ID" value="MEV4285622.1"/>
    <property type="molecule type" value="Genomic_DNA"/>
</dbReference>
<evidence type="ECO:0008006" key="4">
    <source>
        <dbReference type="Google" id="ProtNLM"/>
    </source>
</evidence>
<name>A0ABV3GZC1_9ACTN</name>
<dbReference type="Proteomes" id="UP001552427">
    <property type="component" value="Unassembled WGS sequence"/>
</dbReference>
<reference evidence="2 3" key="1">
    <citation type="submission" date="2024-06" db="EMBL/GenBank/DDBJ databases">
        <title>The Natural Products Discovery Center: Release of the First 8490 Sequenced Strains for Exploring Actinobacteria Biosynthetic Diversity.</title>
        <authorList>
            <person name="Kalkreuter E."/>
            <person name="Kautsar S.A."/>
            <person name="Yang D."/>
            <person name="Bader C.D."/>
            <person name="Teijaro C.N."/>
            <person name="Fluegel L."/>
            <person name="Davis C.M."/>
            <person name="Simpson J.R."/>
            <person name="Lauterbach L."/>
            <person name="Steele A.D."/>
            <person name="Gui C."/>
            <person name="Meng S."/>
            <person name="Li G."/>
            <person name="Viehrig K."/>
            <person name="Ye F."/>
            <person name="Su P."/>
            <person name="Kiefer A.F."/>
            <person name="Nichols A."/>
            <person name="Cepeda A.J."/>
            <person name="Yan W."/>
            <person name="Fan B."/>
            <person name="Jiang Y."/>
            <person name="Adhikari A."/>
            <person name="Zheng C.-J."/>
            <person name="Schuster L."/>
            <person name="Cowan T.M."/>
            <person name="Smanski M.J."/>
            <person name="Chevrette M.G."/>
            <person name="De Carvalho L.P.S."/>
            <person name="Shen B."/>
        </authorList>
    </citation>
    <scope>NUCLEOTIDE SEQUENCE [LARGE SCALE GENOMIC DNA]</scope>
    <source>
        <strain evidence="2 3">NPDC049574</strain>
    </source>
</reference>
<comment type="caution">
    <text evidence="2">The sequence shown here is derived from an EMBL/GenBank/DDBJ whole genome shotgun (WGS) entry which is preliminary data.</text>
</comment>
<feature type="compositionally biased region" description="Basic residues" evidence="1">
    <location>
        <begin position="39"/>
        <end position="54"/>
    </location>
</feature>
<evidence type="ECO:0000313" key="2">
    <source>
        <dbReference type="EMBL" id="MEV4285622.1"/>
    </source>
</evidence>
<keyword evidence="3" id="KW-1185">Reference proteome</keyword>
<proteinExistence type="predicted"/>
<organism evidence="2 3">
    <name type="scientific">Nonomuraea bangladeshensis</name>
    <dbReference type="NCBI Taxonomy" id="404385"/>
    <lineage>
        <taxon>Bacteria</taxon>
        <taxon>Bacillati</taxon>
        <taxon>Actinomycetota</taxon>
        <taxon>Actinomycetes</taxon>
        <taxon>Streptosporangiales</taxon>
        <taxon>Streptosporangiaceae</taxon>
        <taxon>Nonomuraea</taxon>
    </lineage>
</organism>
<feature type="region of interest" description="Disordered" evidence="1">
    <location>
        <begin position="33"/>
        <end position="54"/>
    </location>
</feature>
<dbReference type="RefSeq" id="WP_364446499.1">
    <property type="nucleotide sequence ID" value="NZ_JBFARM010000003.1"/>
</dbReference>
<gene>
    <name evidence="2" type="ORF">AB0K40_08955</name>
</gene>
<protein>
    <recommendedName>
        <fullName evidence="4">CsbD family protein</fullName>
    </recommendedName>
</protein>
<evidence type="ECO:0000313" key="3">
    <source>
        <dbReference type="Proteomes" id="UP001552427"/>
    </source>
</evidence>